<evidence type="ECO:0000256" key="2">
    <source>
        <dbReference type="ARBA" id="ARBA00023253"/>
    </source>
</evidence>
<organism evidence="6 7">
    <name type="scientific">Mortierella alpina</name>
    <name type="common">Oleaginous fungus</name>
    <name type="synonym">Mortierella renispora</name>
    <dbReference type="NCBI Taxonomy" id="64518"/>
    <lineage>
        <taxon>Eukaryota</taxon>
        <taxon>Fungi</taxon>
        <taxon>Fungi incertae sedis</taxon>
        <taxon>Mucoromycota</taxon>
        <taxon>Mortierellomycotina</taxon>
        <taxon>Mortierellomycetes</taxon>
        <taxon>Mortierellales</taxon>
        <taxon>Mortierellaceae</taxon>
        <taxon>Mortierella</taxon>
    </lineage>
</organism>
<keyword evidence="3" id="KW-0119">Carbohydrate metabolism</keyword>
<dbReference type="EMBL" id="JAIFTL010000004">
    <property type="protein sequence ID" value="KAG9327456.1"/>
    <property type="molecule type" value="Genomic_DNA"/>
</dbReference>
<dbReference type="GO" id="GO:0006004">
    <property type="term" value="P:fucose metabolic process"/>
    <property type="evidence" value="ECO:0007669"/>
    <property type="project" value="UniProtKB-KW"/>
</dbReference>
<dbReference type="GO" id="GO:0016740">
    <property type="term" value="F:transferase activity"/>
    <property type="evidence" value="ECO:0007669"/>
    <property type="project" value="UniProtKB-KW"/>
</dbReference>
<keyword evidence="5" id="KW-1133">Transmembrane helix</keyword>
<accession>A0A9P8D2U5</accession>
<sequence length="544" mass="61391">MKQSSHISLVRVILLVCITFMIMGLAHIHYTNTYRQGRARDSDKDSDPFVSHGSYPVTAIPSVPAPVSTQSTNESVDPSESNPAVILIDSMTETQLATTIRYKNGSFSKTFKPELYQDPKAARKELGSFLETLATRSWLGQNASPSDDVSEEEQDDRRDAMVQQQTFFSYLPMGGGNNQFTSLQKAALLAKDLKRTLIIPPISPSSHIKVWAGPRYSEFYDLDQFTARSGIPVLEWHDIKQTPNDPPAALQRHWAEFSEDLPCTPNGAIGVNDKNLYDHFRPQFLFNFKATFPVKDTTAGQSTEYAYARDVLLRDTRSDNGKPDLWRCLSCPYFLGSSDISDRSWNEVGLHMRFHAKIDAMADNILDMLLPKTDKMDPSRRHPEFIIIHLRRGDIVSKCAPGQAEKDCIVQIEQIAEKVDEIEKKRRIKALAEINDKNADVALERLPVLVTTNEKRKEELDKLEKLGWIMLDHGDAEKDERGVVKPSANKKLGTMSSLGPFYPPMLDAVLLTRGDYFIGMKNSRMSQLAAQRGANWHKHTTMLM</sequence>
<evidence type="ECO:0000256" key="3">
    <source>
        <dbReference type="ARBA" id="ARBA00023277"/>
    </source>
</evidence>
<dbReference type="CDD" id="cd11296">
    <property type="entry name" value="O-FucT_like"/>
    <property type="match status" value="1"/>
</dbReference>
<evidence type="ECO:0000256" key="1">
    <source>
        <dbReference type="ARBA" id="ARBA00022679"/>
    </source>
</evidence>
<keyword evidence="1" id="KW-0808">Transferase</keyword>
<evidence type="ECO:0000256" key="5">
    <source>
        <dbReference type="SAM" id="Phobius"/>
    </source>
</evidence>
<dbReference type="InterPro" id="IPR019378">
    <property type="entry name" value="GDP-Fuc_O-FucTrfase"/>
</dbReference>
<keyword evidence="2" id="KW-0294">Fucose metabolism</keyword>
<reference evidence="6" key="1">
    <citation type="submission" date="2021-07" db="EMBL/GenBank/DDBJ databases">
        <title>Draft genome of Mortierella alpina, strain LL118, isolated from an aspen leaf litter sample.</title>
        <authorList>
            <person name="Yang S."/>
            <person name="Vinatzer B.A."/>
        </authorList>
    </citation>
    <scope>NUCLEOTIDE SEQUENCE</scope>
    <source>
        <strain evidence="6">LL118</strain>
    </source>
</reference>
<proteinExistence type="predicted"/>
<evidence type="ECO:0008006" key="8">
    <source>
        <dbReference type="Google" id="ProtNLM"/>
    </source>
</evidence>
<dbReference type="AlphaFoldDB" id="A0A9P8D2U5"/>
<protein>
    <recommendedName>
        <fullName evidence="8">GDP-fucose protein O-fucosyltransferase</fullName>
    </recommendedName>
</protein>
<dbReference type="Gene3D" id="3.40.50.11350">
    <property type="match status" value="1"/>
</dbReference>
<feature type="compositionally biased region" description="Basic and acidic residues" evidence="4">
    <location>
        <begin position="38"/>
        <end position="47"/>
    </location>
</feature>
<dbReference type="Proteomes" id="UP000717515">
    <property type="component" value="Unassembled WGS sequence"/>
</dbReference>
<name>A0A9P8D2U5_MORAP</name>
<gene>
    <name evidence="6" type="ORF">KVV02_000405</name>
</gene>
<feature type="transmembrane region" description="Helical" evidence="5">
    <location>
        <begin position="12"/>
        <end position="30"/>
    </location>
</feature>
<evidence type="ECO:0000256" key="4">
    <source>
        <dbReference type="SAM" id="MobiDB-lite"/>
    </source>
</evidence>
<keyword evidence="5" id="KW-0812">Transmembrane</keyword>
<dbReference type="Pfam" id="PF10250">
    <property type="entry name" value="O-FucT"/>
    <property type="match status" value="1"/>
</dbReference>
<comment type="caution">
    <text evidence="6">The sequence shown here is derived from an EMBL/GenBank/DDBJ whole genome shotgun (WGS) entry which is preliminary data.</text>
</comment>
<keyword evidence="5" id="KW-0472">Membrane</keyword>
<feature type="compositionally biased region" description="Polar residues" evidence="4">
    <location>
        <begin position="67"/>
        <end position="81"/>
    </location>
</feature>
<feature type="region of interest" description="Disordered" evidence="4">
    <location>
        <begin position="140"/>
        <end position="159"/>
    </location>
</feature>
<feature type="region of interest" description="Disordered" evidence="4">
    <location>
        <begin position="38"/>
        <end position="81"/>
    </location>
</feature>
<evidence type="ECO:0000313" key="7">
    <source>
        <dbReference type="Proteomes" id="UP000717515"/>
    </source>
</evidence>
<evidence type="ECO:0000313" key="6">
    <source>
        <dbReference type="EMBL" id="KAG9327456.1"/>
    </source>
</evidence>